<gene>
    <name evidence="9" type="ORF">GCM10022214_54080</name>
</gene>
<feature type="transmembrane region" description="Helical" evidence="8">
    <location>
        <begin position="138"/>
        <end position="170"/>
    </location>
</feature>
<dbReference type="EMBL" id="BAAAZG010000040">
    <property type="protein sequence ID" value="GAA4087049.1"/>
    <property type="molecule type" value="Genomic_DNA"/>
</dbReference>
<keyword evidence="5 8" id="KW-0812">Transmembrane</keyword>
<evidence type="ECO:0000256" key="2">
    <source>
        <dbReference type="ARBA" id="ARBA00009142"/>
    </source>
</evidence>
<proteinExistence type="inferred from homology"/>
<keyword evidence="7 8" id="KW-0472">Membrane</keyword>
<organism evidence="9 10">
    <name type="scientific">Actinomadura miaoliensis</name>
    <dbReference type="NCBI Taxonomy" id="430685"/>
    <lineage>
        <taxon>Bacteria</taxon>
        <taxon>Bacillati</taxon>
        <taxon>Actinomycetota</taxon>
        <taxon>Actinomycetes</taxon>
        <taxon>Streptosporangiales</taxon>
        <taxon>Thermomonosporaceae</taxon>
        <taxon>Actinomadura</taxon>
    </lineage>
</organism>
<keyword evidence="4 8" id="KW-1003">Cell membrane</keyword>
<evidence type="ECO:0000256" key="7">
    <source>
        <dbReference type="ARBA" id="ARBA00023136"/>
    </source>
</evidence>
<evidence type="ECO:0000256" key="4">
    <source>
        <dbReference type="ARBA" id="ARBA00022475"/>
    </source>
</evidence>
<evidence type="ECO:0000256" key="6">
    <source>
        <dbReference type="ARBA" id="ARBA00022989"/>
    </source>
</evidence>
<dbReference type="RefSeq" id="WP_344952918.1">
    <property type="nucleotide sequence ID" value="NZ_BAAAZG010000040.1"/>
</dbReference>
<keyword evidence="3" id="KW-0813">Transport</keyword>
<feature type="transmembrane region" description="Helical" evidence="8">
    <location>
        <begin position="74"/>
        <end position="93"/>
    </location>
</feature>
<reference evidence="10" key="1">
    <citation type="journal article" date="2019" name="Int. J. Syst. Evol. Microbiol.">
        <title>The Global Catalogue of Microorganisms (GCM) 10K type strain sequencing project: providing services to taxonomists for standard genome sequencing and annotation.</title>
        <authorList>
            <consortium name="The Broad Institute Genomics Platform"/>
            <consortium name="The Broad Institute Genome Sequencing Center for Infectious Disease"/>
            <person name="Wu L."/>
            <person name="Ma J."/>
        </authorList>
    </citation>
    <scope>NUCLEOTIDE SEQUENCE [LARGE SCALE GENOMIC DNA]</scope>
    <source>
        <strain evidence="10">JCM 16702</strain>
    </source>
</reference>
<dbReference type="InterPro" id="IPR052017">
    <property type="entry name" value="TSUP"/>
</dbReference>
<sequence>MNILDAAAVFAAGVAAGGINTIVGSGSLLTFPTLVALGYPPVVANVSNNLGLVPGNASGVYGYRHELKGQRERLLRLGAASLVGGLAGALLLLTLPAEAFKIIVPGLIGIAVVLVIVQPRLQKWTLARREEHSSHGGAWLWLGVLGAGMYGGYFGAAQGVILIAMLAIALDDDLQSLNATKNVLATVVNATAALLFVLMWAVGATDVSWWAVLLIALGSSLGGLLGAKLGRRIPPAVLRGVIVAVGVLAIVNLLA</sequence>
<dbReference type="Proteomes" id="UP001500683">
    <property type="component" value="Unassembled WGS sequence"/>
</dbReference>
<evidence type="ECO:0000313" key="10">
    <source>
        <dbReference type="Proteomes" id="UP001500683"/>
    </source>
</evidence>
<protein>
    <recommendedName>
        <fullName evidence="8">Probable membrane transporter protein</fullName>
    </recommendedName>
</protein>
<evidence type="ECO:0000256" key="8">
    <source>
        <dbReference type="RuleBase" id="RU363041"/>
    </source>
</evidence>
<name>A0ABP7WEP6_9ACTN</name>
<feature type="transmembrane region" description="Helical" evidence="8">
    <location>
        <begin position="209"/>
        <end position="230"/>
    </location>
</feature>
<comment type="caution">
    <text evidence="9">The sequence shown here is derived from an EMBL/GenBank/DDBJ whole genome shotgun (WGS) entry which is preliminary data.</text>
</comment>
<dbReference type="InterPro" id="IPR002781">
    <property type="entry name" value="TM_pro_TauE-like"/>
</dbReference>
<comment type="subcellular location">
    <subcellularLocation>
        <location evidence="1 8">Cell membrane</location>
        <topology evidence="1 8">Multi-pass membrane protein</topology>
    </subcellularLocation>
</comment>
<keyword evidence="6 8" id="KW-1133">Transmembrane helix</keyword>
<dbReference type="Pfam" id="PF01925">
    <property type="entry name" value="TauE"/>
    <property type="match status" value="1"/>
</dbReference>
<dbReference type="PANTHER" id="PTHR30269">
    <property type="entry name" value="TRANSMEMBRANE PROTEIN YFCA"/>
    <property type="match status" value="1"/>
</dbReference>
<accession>A0ABP7WEP6</accession>
<evidence type="ECO:0000313" key="9">
    <source>
        <dbReference type="EMBL" id="GAA4087049.1"/>
    </source>
</evidence>
<evidence type="ECO:0000256" key="3">
    <source>
        <dbReference type="ARBA" id="ARBA00022448"/>
    </source>
</evidence>
<evidence type="ECO:0000256" key="1">
    <source>
        <dbReference type="ARBA" id="ARBA00004651"/>
    </source>
</evidence>
<feature type="transmembrane region" description="Helical" evidence="8">
    <location>
        <begin position="182"/>
        <end position="202"/>
    </location>
</feature>
<feature type="transmembrane region" description="Helical" evidence="8">
    <location>
        <begin position="236"/>
        <end position="254"/>
    </location>
</feature>
<comment type="similarity">
    <text evidence="2 8">Belongs to the 4-toluene sulfonate uptake permease (TSUP) (TC 2.A.102) family.</text>
</comment>
<dbReference type="PANTHER" id="PTHR30269:SF0">
    <property type="entry name" value="MEMBRANE TRANSPORTER PROTEIN YFCA-RELATED"/>
    <property type="match status" value="1"/>
</dbReference>
<evidence type="ECO:0000256" key="5">
    <source>
        <dbReference type="ARBA" id="ARBA00022692"/>
    </source>
</evidence>
<keyword evidence="10" id="KW-1185">Reference proteome</keyword>
<feature type="transmembrane region" description="Helical" evidence="8">
    <location>
        <begin position="99"/>
        <end position="117"/>
    </location>
</feature>